<dbReference type="PATRIC" id="fig|1133569.4.peg.1220"/>
<dbReference type="eggNOG" id="COG1309">
    <property type="taxonomic scope" value="Bacteria"/>
</dbReference>
<dbReference type="PANTHER" id="PTHR43479:SF11">
    <property type="entry name" value="ACREF_ENVCD OPERON REPRESSOR-RELATED"/>
    <property type="match status" value="1"/>
</dbReference>
<dbReference type="RefSeq" id="WP_010580473.1">
    <property type="nucleotide sequence ID" value="NZ_AHYZ01000080.1"/>
</dbReference>
<feature type="DNA-binding region" description="H-T-H motif" evidence="2">
    <location>
        <begin position="34"/>
        <end position="53"/>
    </location>
</feature>
<dbReference type="STRING" id="1133569.FD21_GL001090"/>
<evidence type="ECO:0000313" key="4">
    <source>
        <dbReference type="EMBL" id="KRM89582.1"/>
    </source>
</evidence>
<keyword evidence="1 2" id="KW-0238">DNA-binding</keyword>
<dbReference type="Pfam" id="PF00440">
    <property type="entry name" value="TetR_N"/>
    <property type="match status" value="1"/>
</dbReference>
<dbReference type="OrthoDB" id="9812484at2"/>
<comment type="caution">
    <text evidence="4">The sequence shown here is derived from an EMBL/GenBank/DDBJ whole genome shotgun (WGS) entry which is preliminary data.</text>
</comment>
<keyword evidence="5" id="KW-1185">Reference proteome</keyword>
<gene>
    <name evidence="4" type="ORF">FD21_GL001090</name>
</gene>
<evidence type="ECO:0000259" key="3">
    <source>
        <dbReference type="PROSITE" id="PS50977"/>
    </source>
</evidence>
<accession>A0A0R2CCR4</accession>
<evidence type="ECO:0000256" key="1">
    <source>
        <dbReference type="ARBA" id="ARBA00023125"/>
    </source>
</evidence>
<dbReference type="AlphaFoldDB" id="A0A0R2CCR4"/>
<dbReference type="GO" id="GO:0003677">
    <property type="term" value="F:DNA binding"/>
    <property type="evidence" value="ECO:0007669"/>
    <property type="project" value="UniProtKB-UniRule"/>
</dbReference>
<dbReference type="InterPro" id="IPR009057">
    <property type="entry name" value="Homeodomain-like_sf"/>
</dbReference>
<dbReference type="PROSITE" id="PS50977">
    <property type="entry name" value="HTH_TETR_2"/>
    <property type="match status" value="1"/>
</dbReference>
<reference evidence="4 5" key="1">
    <citation type="journal article" date="2015" name="Genome Announc.">
        <title>Expanding the biotechnology potential of lactobacilli through comparative genomics of 213 strains and associated genera.</title>
        <authorList>
            <person name="Sun Z."/>
            <person name="Harris H.M."/>
            <person name="McCann A."/>
            <person name="Guo C."/>
            <person name="Argimon S."/>
            <person name="Zhang W."/>
            <person name="Yang X."/>
            <person name="Jeffery I.B."/>
            <person name="Cooney J.C."/>
            <person name="Kagawa T.F."/>
            <person name="Liu W."/>
            <person name="Song Y."/>
            <person name="Salvetti E."/>
            <person name="Wrobel A."/>
            <person name="Rasinkangas P."/>
            <person name="Parkhill J."/>
            <person name="Rea M.C."/>
            <person name="O'Sullivan O."/>
            <person name="Ritari J."/>
            <person name="Douillard F.P."/>
            <person name="Paul Ross R."/>
            <person name="Yang R."/>
            <person name="Briner A.E."/>
            <person name="Felis G.E."/>
            <person name="de Vos W.M."/>
            <person name="Barrangou R."/>
            <person name="Klaenhammer T.R."/>
            <person name="Caufield P.W."/>
            <person name="Cui Y."/>
            <person name="Zhang H."/>
            <person name="O'Toole P.W."/>
        </authorList>
    </citation>
    <scope>NUCLEOTIDE SEQUENCE [LARGE SCALE GENOMIC DNA]</scope>
    <source>
        <strain evidence="4 5">DSM 20605</strain>
    </source>
</reference>
<dbReference type="Gene3D" id="1.10.357.10">
    <property type="entry name" value="Tetracycline Repressor, domain 2"/>
    <property type="match status" value="1"/>
</dbReference>
<sequence>MPTTTFYHLDPQKKQRLFEAALAEFSQKSFADSAISEIIRRAKIPRGSFYQYFEDKLDCYLYFVSQIQTERNQTFLKALNESDGNLLLATRKFYQISINEIINGPYATYFQIMIQAHDFRLHRRLPHGGQQQLINQLYENTNLQLLKVNGIDQFRCLIEMILNIFFRSVGRYFYCQQAGNFQPVETIKKQCLTMLSWLENGVVK</sequence>
<dbReference type="SUPFAM" id="SSF46689">
    <property type="entry name" value="Homeodomain-like"/>
    <property type="match status" value="1"/>
</dbReference>
<dbReference type="PANTHER" id="PTHR43479">
    <property type="entry name" value="ACREF/ENVCD OPERON REPRESSOR-RELATED"/>
    <property type="match status" value="1"/>
</dbReference>
<evidence type="ECO:0000256" key="2">
    <source>
        <dbReference type="PROSITE-ProRule" id="PRU00335"/>
    </source>
</evidence>
<organism evidence="4 5">
    <name type="scientific">Liquorilactobacillus vini DSM 20605</name>
    <dbReference type="NCBI Taxonomy" id="1133569"/>
    <lineage>
        <taxon>Bacteria</taxon>
        <taxon>Bacillati</taxon>
        <taxon>Bacillota</taxon>
        <taxon>Bacilli</taxon>
        <taxon>Lactobacillales</taxon>
        <taxon>Lactobacillaceae</taxon>
        <taxon>Liquorilactobacillus</taxon>
    </lineage>
</organism>
<dbReference type="InterPro" id="IPR001647">
    <property type="entry name" value="HTH_TetR"/>
</dbReference>
<name>A0A0R2CCR4_9LACO</name>
<dbReference type="Pfam" id="PF17924">
    <property type="entry name" value="TetR_C_19"/>
    <property type="match status" value="1"/>
</dbReference>
<protein>
    <submittedName>
        <fullName evidence="4">Transcriptional regulator</fullName>
    </submittedName>
</protein>
<evidence type="ECO:0000313" key="5">
    <source>
        <dbReference type="Proteomes" id="UP000051576"/>
    </source>
</evidence>
<feature type="domain" description="HTH tetR-type" evidence="3">
    <location>
        <begin position="11"/>
        <end position="71"/>
    </location>
</feature>
<dbReference type="Proteomes" id="UP000051576">
    <property type="component" value="Unassembled WGS sequence"/>
</dbReference>
<dbReference type="EMBL" id="AYYX01000003">
    <property type="protein sequence ID" value="KRM89582.1"/>
    <property type="molecule type" value="Genomic_DNA"/>
</dbReference>
<dbReference type="InterPro" id="IPR050624">
    <property type="entry name" value="HTH-type_Tx_Regulator"/>
</dbReference>
<proteinExistence type="predicted"/>